<feature type="transmembrane region" description="Helical" evidence="1">
    <location>
        <begin position="150"/>
        <end position="178"/>
    </location>
</feature>
<evidence type="ECO:0000313" key="2">
    <source>
        <dbReference type="EMBL" id="KDQ52493.1"/>
    </source>
</evidence>
<feature type="transmembrane region" description="Helical" evidence="1">
    <location>
        <begin position="123"/>
        <end position="144"/>
    </location>
</feature>
<sequence>MSGRSAYLSPSSISRRTVDATRLWILSVYQTILDSTPHEYLQSCDNELELQNALKRVSEQRRSNLSLLTGFLAIQLSARDPLVLTLNISAIIFALALHYYWVGVPLPVMKQRMLRLTIEKFCIINALCNFSVMVLVLIQTFRLLPPPSFGFIAFSAVFIPLVGSGYAVTFFTGIWRIFINPRGSTVMEQEAVA</sequence>
<protein>
    <submittedName>
        <fullName evidence="2">Uncharacterized protein</fullName>
    </submittedName>
</protein>
<feature type="transmembrane region" description="Helical" evidence="1">
    <location>
        <begin position="82"/>
        <end position="102"/>
    </location>
</feature>
<dbReference type="HOGENOM" id="CLU_1408962_0_0_1"/>
<organism evidence="2 3">
    <name type="scientific">Jaapia argillacea MUCL 33604</name>
    <dbReference type="NCBI Taxonomy" id="933084"/>
    <lineage>
        <taxon>Eukaryota</taxon>
        <taxon>Fungi</taxon>
        <taxon>Dikarya</taxon>
        <taxon>Basidiomycota</taxon>
        <taxon>Agaricomycotina</taxon>
        <taxon>Agaricomycetes</taxon>
        <taxon>Agaricomycetidae</taxon>
        <taxon>Jaapiales</taxon>
        <taxon>Jaapiaceae</taxon>
        <taxon>Jaapia</taxon>
    </lineage>
</organism>
<dbReference type="AlphaFoldDB" id="A0A067PC71"/>
<dbReference type="InParanoid" id="A0A067PC71"/>
<gene>
    <name evidence="2" type="ORF">JAAARDRAFT_40089</name>
</gene>
<keyword evidence="1" id="KW-0472">Membrane</keyword>
<evidence type="ECO:0000256" key="1">
    <source>
        <dbReference type="SAM" id="Phobius"/>
    </source>
</evidence>
<reference evidence="3" key="1">
    <citation type="journal article" date="2014" name="Proc. Natl. Acad. Sci. U.S.A.">
        <title>Extensive sampling of basidiomycete genomes demonstrates inadequacy of the white-rot/brown-rot paradigm for wood decay fungi.</title>
        <authorList>
            <person name="Riley R."/>
            <person name="Salamov A.A."/>
            <person name="Brown D.W."/>
            <person name="Nagy L.G."/>
            <person name="Floudas D."/>
            <person name="Held B.W."/>
            <person name="Levasseur A."/>
            <person name="Lombard V."/>
            <person name="Morin E."/>
            <person name="Otillar R."/>
            <person name="Lindquist E.A."/>
            <person name="Sun H."/>
            <person name="LaButti K.M."/>
            <person name="Schmutz J."/>
            <person name="Jabbour D."/>
            <person name="Luo H."/>
            <person name="Baker S.E."/>
            <person name="Pisabarro A.G."/>
            <person name="Walton J.D."/>
            <person name="Blanchette R.A."/>
            <person name="Henrissat B."/>
            <person name="Martin F."/>
            <person name="Cullen D."/>
            <person name="Hibbett D.S."/>
            <person name="Grigoriev I.V."/>
        </authorList>
    </citation>
    <scope>NUCLEOTIDE SEQUENCE [LARGE SCALE GENOMIC DNA]</scope>
    <source>
        <strain evidence="3">MUCL 33604</strain>
    </source>
</reference>
<evidence type="ECO:0000313" key="3">
    <source>
        <dbReference type="Proteomes" id="UP000027265"/>
    </source>
</evidence>
<accession>A0A067PC71</accession>
<keyword evidence="1" id="KW-1133">Transmembrane helix</keyword>
<name>A0A067PC71_9AGAM</name>
<keyword evidence="1" id="KW-0812">Transmembrane</keyword>
<dbReference type="EMBL" id="KL197739">
    <property type="protein sequence ID" value="KDQ52493.1"/>
    <property type="molecule type" value="Genomic_DNA"/>
</dbReference>
<keyword evidence="3" id="KW-1185">Reference proteome</keyword>
<proteinExistence type="predicted"/>
<dbReference type="Proteomes" id="UP000027265">
    <property type="component" value="Unassembled WGS sequence"/>
</dbReference>